<comment type="caution">
    <text evidence="7">Lacks conserved residue(s) required for the propagation of feature annotation.</text>
</comment>
<feature type="region of interest" description="Disordered" evidence="8">
    <location>
        <begin position="437"/>
        <end position="461"/>
    </location>
</feature>
<evidence type="ECO:0000256" key="7">
    <source>
        <dbReference type="RuleBase" id="RU366005"/>
    </source>
</evidence>
<feature type="domain" description="CAAX prenyl protease 1 N-terminal" evidence="10">
    <location>
        <begin position="40"/>
        <end position="225"/>
    </location>
</feature>
<evidence type="ECO:0000256" key="6">
    <source>
        <dbReference type="ARBA" id="ARBA00044456"/>
    </source>
</evidence>
<evidence type="ECO:0000259" key="9">
    <source>
        <dbReference type="Pfam" id="PF01435"/>
    </source>
</evidence>
<dbReference type="EMBL" id="JAXOVC010000006">
    <property type="protein sequence ID" value="KAK4500330.1"/>
    <property type="molecule type" value="Genomic_DNA"/>
</dbReference>
<sequence>MDLIRNLTAALDNPTIEWKKYILVFSAIEFTLESYLLARQYSVLCSKKIPKQLEKEIDQETFDKSQKYGQAKAKFGVVKSAFSLLKNAYVIVKDILPRAWGLSAGVLATYAPAWMPKGEIATSLVFIFGFQILETIIDLPFGLYYHFVLEEKFGFNKQTYSLYFTDKLKGIALSIAFGVPIGAGFLKIIQSTGNAFFLYVWVFMLAVQLIGITIYPTLIVPLFNKLTPLEPGELKERVEGLAKRLEFPLAELQVIDGSKRSAHSNAYFTGLPFLPKKIVIYDTLLEKAETKEVEAVLAHELGHWKMGHTSKLLGISSGHLFFMFALFSVFIDNKSLYEAFGFFAEKPIVIGFLLFNDVLSPTDALVKFGMNALTRKFEFEADEFSKRLGYAKELAGSLIKLQIQNLSSMDADPWYSSYHYSHPILTERLKAVGWTSEKKVSSDKPKIGESVEANGGPKKDL</sequence>
<dbReference type="PANTHER" id="PTHR10120">
    <property type="entry name" value="CAAX PRENYL PROTEASE 1"/>
    <property type="match status" value="1"/>
</dbReference>
<protein>
    <recommendedName>
        <fullName evidence="7">CAAX prenyl protease</fullName>
        <ecNumber evidence="7">3.4.24.84</ecNumber>
    </recommendedName>
</protein>
<keyword evidence="7" id="KW-0812">Transmembrane</keyword>
<name>A0ABR0EFQ8_ZASCE</name>
<keyword evidence="4 7" id="KW-0862">Zinc</keyword>
<proteinExistence type="inferred from homology"/>
<evidence type="ECO:0000313" key="12">
    <source>
        <dbReference type="Proteomes" id="UP001305779"/>
    </source>
</evidence>
<feature type="domain" description="Peptidase M48" evidence="9">
    <location>
        <begin position="229"/>
        <end position="432"/>
    </location>
</feature>
<reference evidence="11 12" key="1">
    <citation type="journal article" date="2023" name="G3 (Bethesda)">
        <title>A chromosome-level genome assembly of Zasmidium syzygii isolated from banana leaves.</title>
        <authorList>
            <person name="van Westerhoven A.C."/>
            <person name="Mehrabi R."/>
            <person name="Talebi R."/>
            <person name="Steentjes M.B.F."/>
            <person name="Corcolon B."/>
            <person name="Chong P.A."/>
            <person name="Kema G.H.J."/>
            <person name="Seidl M.F."/>
        </authorList>
    </citation>
    <scope>NUCLEOTIDE SEQUENCE [LARGE SCALE GENOMIC DNA]</scope>
    <source>
        <strain evidence="11 12">P124</strain>
    </source>
</reference>
<keyword evidence="1 7" id="KW-0645">Protease</keyword>
<dbReference type="Pfam" id="PF01435">
    <property type="entry name" value="Peptidase_M48"/>
    <property type="match status" value="1"/>
</dbReference>
<evidence type="ECO:0000256" key="8">
    <source>
        <dbReference type="SAM" id="MobiDB-lite"/>
    </source>
</evidence>
<keyword evidence="7" id="KW-1133">Transmembrane helix</keyword>
<dbReference type="Proteomes" id="UP001305779">
    <property type="component" value="Unassembled WGS sequence"/>
</dbReference>
<comment type="subcellular location">
    <subcellularLocation>
        <location evidence="7">Endoplasmic reticulum membrane</location>
        <topology evidence="7">Multi-pass membrane protein</topology>
    </subcellularLocation>
</comment>
<feature type="compositionally biased region" description="Basic and acidic residues" evidence="8">
    <location>
        <begin position="437"/>
        <end position="449"/>
    </location>
</feature>
<evidence type="ECO:0000313" key="11">
    <source>
        <dbReference type="EMBL" id="KAK4500330.1"/>
    </source>
</evidence>
<feature type="transmembrane region" description="Helical" evidence="7">
    <location>
        <begin position="312"/>
        <end position="331"/>
    </location>
</feature>
<evidence type="ECO:0000256" key="2">
    <source>
        <dbReference type="ARBA" id="ARBA00022723"/>
    </source>
</evidence>
<dbReference type="Gene3D" id="3.30.2010.10">
    <property type="entry name" value="Metalloproteases ('zincins'), catalytic domain"/>
    <property type="match status" value="1"/>
</dbReference>
<keyword evidence="2 7" id="KW-0479">Metal-binding</keyword>
<gene>
    <name evidence="11" type="ORF">PRZ48_008519</name>
</gene>
<feature type="transmembrane region" description="Helical" evidence="7">
    <location>
        <begin position="196"/>
        <end position="223"/>
    </location>
</feature>
<keyword evidence="12" id="KW-1185">Reference proteome</keyword>
<evidence type="ECO:0000256" key="3">
    <source>
        <dbReference type="ARBA" id="ARBA00022801"/>
    </source>
</evidence>
<comment type="caution">
    <text evidence="11">The sequence shown here is derived from an EMBL/GenBank/DDBJ whole genome shotgun (WGS) entry which is preliminary data.</text>
</comment>
<dbReference type="CDD" id="cd07343">
    <property type="entry name" value="M48A_Zmpste24p_like"/>
    <property type="match status" value="1"/>
</dbReference>
<dbReference type="InterPro" id="IPR032456">
    <property type="entry name" value="Peptidase_M48_N"/>
</dbReference>
<dbReference type="Pfam" id="PF16491">
    <property type="entry name" value="Peptidase_M48_N"/>
    <property type="match status" value="1"/>
</dbReference>
<comment type="catalytic activity">
    <reaction evidence="6 7">
        <text>Hydrolyzes the peptide bond -P2-(S-farnesyl or geranylgeranyl)C-P1'-P2'-P3'-COOH where P1' and P2' are amino acids with aliphatic side chains and P3' is any C-terminal residue.</text>
        <dbReference type="EC" id="3.4.24.84"/>
    </reaction>
</comment>
<evidence type="ECO:0000259" key="10">
    <source>
        <dbReference type="Pfam" id="PF16491"/>
    </source>
</evidence>
<dbReference type="InterPro" id="IPR001915">
    <property type="entry name" value="Peptidase_M48"/>
</dbReference>
<keyword evidence="7" id="KW-0472">Membrane</keyword>
<feature type="transmembrane region" description="Helical" evidence="7">
    <location>
        <begin position="124"/>
        <end position="148"/>
    </location>
</feature>
<dbReference type="EC" id="3.4.24.84" evidence="7"/>
<evidence type="ECO:0000256" key="1">
    <source>
        <dbReference type="ARBA" id="ARBA00022670"/>
    </source>
</evidence>
<evidence type="ECO:0000256" key="5">
    <source>
        <dbReference type="ARBA" id="ARBA00023049"/>
    </source>
</evidence>
<comment type="similarity">
    <text evidence="7">Belongs to the peptidase M48A family.</text>
</comment>
<comment type="cofactor">
    <cofactor evidence="7">
        <name>Zn(2+)</name>
        <dbReference type="ChEBI" id="CHEBI:29105"/>
    </cofactor>
    <text evidence="7">Binds 1 zinc ion per subunit.</text>
</comment>
<accession>A0ABR0EFQ8</accession>
<keyword evidence="7" id="KW-0256">Endoplasmic reticulum</keyword>
<keyword evidence="5 7" id="KW-0482">Metalloprotease</keyword>
<keyword evidence="3 7" id="KW-0378">Hydrolase</keyword>
<feature type="transmembrane region" description="Helical" evidence="7">
    <location>
        <begin position="168"/>
        <end position="189"/>
    </location>
</feature>
<organism evidence="11 12">
    <name type="scientific">Zasmidium cellare</name>
    <name type="common">Wine cellar mold</name>
    <name type="synonym">Racodium cellare</name>
    <dbReference type="NCBI Taxonomy" id="395010"/>
    <lineage>
        <taxon>Eukaryota</taxon>
        <taxon>Fungi</taxon>
        <taxon>Dikarya</taxon>
        <taxon>Ascomycota</taxon>
        <taxon>Pezizomycotina</taxon>
        <taxon>Dothideomycetes</taxon>
        <taxon>Dothideomycetidae</taxon>
        <taxon>Mycosphaerellales</taxon>
        <taxon>Mycosphaerellaceae</taxon>
        <taxon>Zasmidium</taxon>
    </lineage>
</organism>
<evidence type="ECO:0000256" key="4">
    <source>
        <dbReference type="ARBA" id="ARBA00022833"/>
    </source>
</evidence>
<dbReference type="InterPro" id="IPR027057">
    <property type="entry name" value="CAXX_Prtase_1"/>
</dbReference>
<comment type="function">
    <text evidence="7">Proteolytically removes the C-terminal three residues of farnesylated proteins.</text>
</comment>